<dbReference type="SUPFAM" id="SSF46689">
    <property type="entry name" value="Homeodomain-like"/>
    <property type="match status" value="2"/>
</dbReference>
<dbReference type="EMBL" id="WEID01000026">
    <property type="protein sequence ID" value="KAB8138207.1"/>
    <property type="molecule type" value="Genomic_DNA"/>
</dbReference>
<gene>
    <name evidence="5" type="ORF">F9U64_06145</name>
</gene>
<evidence type="ECO:0000313" key="5">
    <source>
        <dbReference type="EMBL" id="KAB8138207.1"/>
    </source>
</evidence>
<protein>
    <submittedName>
        <fullName evidence="5">AraC family transcriptional regulator</fullName>
    </submittedName>
</protein>
<keyword evidence="3" id="KW-0804">Transcription</keyword>
<feature type="non-terminal residue" evidence="5">
    <location>
        <position position="214"/>
    </location>
</feature>
<dbReference type="Gene3D" id="1.10.10.60">
    <property type="entry name" value="Homeodomain-like"/>
    <property type="match status" value="2"/>
</dbReference>
<dbReference type="GO" id="GO:0043565">
    <property type="term" value="F:sequence-specific DNA binding"/>
    <property type="evidence" value="ECO:0007669"/>
    <property type="project" value="InterPro"/>
</dbReference>
<evidence type="ECO:0000259" key="4">
    <source>
        <dbReference type="PROSITE" id="PS01124"/>
    </source>
</evidence>
<reference evidence="5 6" key="1">
    <citation type="submission" date="2019-10" db="EMBL/GenBank/DDBJ databases">
        <title>Gracilibacillus sp. nov. isolated from rice seeds.</title>
        <authorList>
            <person name="He S."/>
        </authorList>
    </citation>
    <scope>NUCLEOTIDE SEQUENCE [LARGE SCALE GENOMIC DNA]</scope>
    <source>
        <strain evidence="5 6">TD8</strain>
    </source>
</reference>
<dbReference type="Gene3D" id="3.20.80.10">
    <property type="entry name" value="Regulatory factor, effector binding domain"/>
    <property type="match status" value="1"/>
</dbReference>
<dbReference type="PROSITE" id="PS00041">
    <property type="entry name" value="HTH_ARAC_FAMILY_1"/>
    <property type="match status" value="1"/>
</dbReference>
<comment type="caution">
    <text evidence="5">The sequence shown here is derived from an EMBL/GenBank/DDBJ whole genome shotgun (WGS) entry which is preliminary data.</text>
</comment>
<dbReference type="AlphaFoldDB" id="A0A7C8GUE8"/>
<dbReference type="PROSITE" id="PS01124">
    <property type="entry name" value="HTH_ARAC_FAMILY_2"/>
    <property type="match status" value="1"/>
</dbReference>
<dbReference type="InterPro" id="IPR018062">
    <property type="entry name" value="HTH_AraC-typ_CS"/>
</dbReference>
<evidence type="ECO:0000256" key="3">
    <source>
        <dbReference type="ARBA" id="ARBA00023163"/>
    </source>
</evidence>
<keyword evidence="1" id="KW-0805">Transcription regulation</keyword>
<dbReference type="PANTHER" id="PTHR47504">
    <property type="entry name" value="RIGHT ORIGIN-BINDING PROTEIN"/>
    <property type="match status" value="1"/>
</dbReference>
<evidence type="ECO:0000256" key="2">
    <source>
        <dbReference type="ARBA" id="ARBA00023125"/>
    </source>
</evidence>
<keyword evidence="6" id="KW-1185">Reference proteome</keyword>
<dbReference type="SUPFAM" id="SSF55136">
    <property type="entry name" value="Probable bacterial effector-binding domain"/>
    <property type="match status" value="1"/>
</dbReference>
<dbReference type="Proteomes" id="UP000480246">
    <property type="component" value="Unassembled WGS sequence"/>
</dbReference>
<dbReference type="InterPro" id="IPR029441">
    <property type="entry name" value="Cass2"/>
</dbReference>
<proteinExistence type="predicted"/>
<dbReference type="SMART" id="SM00342">
    <property type="entry name" value="HTH_ARAC"/>
    <property type="match status" value="1"/>
</dbReference>
<dbReference type="InterPro" id="IPR018060">
    <property type="entry name" value="HTH_AraC"/>
</dbReference>
<name>A0A7C8GUE8_9BACI</name>
<dbReference type="InterPro" id="IPR011256">
    <property type="entry name" value="Reg_factor_effector_dom_sf"/>
</dbReference>
<feature type="domain" description="HTH araC/xylS-type" evidence="4">
    <location>
        <begin position="8"/>
        <end position="106"/>
    </location>
</feature>
<keyword evidence="2" id="KW-0238">DNA-binding</keyword>
<organism evidence="5 6">
    <name type="scientific">Gracilibacillus oryzae</name>
    <dbReference type="NCBI Taxonomy" id="1672701"/>
    <lineage>
        <taxon>Bacteria</taxon>
        <taxon>Bacillati</taxon>
        <taxon>Bacillota</taxon>
        <taxon>Bacilli</taxon>
        <taxon>Bacillales</taxon>
        <taxon>Bacillaceae</taxon>
        <taxon>Gracilibacillus</taxon>
    </lineage>
</organism>
<sequence>MDGLKRMNDALRYIEDHLDKKLEIDRLAEIAFLSKFHFQRLFHMVTGVTVAEYIRRRRLTLAAQELISTDIKIIDIAFKYGYDTPESFSRAFRTIHGISPSQAREVKKNIKAYPKLSFQIQLKGEEDMNYKIVKKEGFKVTGKSIRTSTKNGENFKRIPQFWDESYQNGTMDKLMNHAGELGVLGICMEFSSEMGELTYVIGIEKPETETMLEL</sequence>
<evidence type="ECO:0000313" key="6">
    <source>
        <dbReference type="Proteomes" id="UP000480246"/>
    </source>
</evidence>
<dbReference type="RefSeq" id="WP_228275600.1">
    <property type="nucleotide sequence ID" value="NZ_ML762426.1"/>
</dbReference>
<dbReference type="InterPro" id="IPR009057">
    <property type="entry name" value="Homeodomain-like_sf"/>
</dbReference>
<dbReference type="InterPro" id="IPR050959">
    <property type="entry name" value="MarA-like"/>
</dbReference>
<dbReference type="Pfam" id="PF14526">
    <property type="entry name" value="Cass2"/>
    <property type="match status" value="1"/>
</dbReference>
<dbReference type="PANTHER" id="PTHR47504:SF5">
    <property type="entry name" value="RIGHT ORIGIN-BINDING PROTEIN"/>
    <property type="match status" value="1"/>
</dbReference>
<dbReference type="Pfam" id="PF12833">
    <property type="entry name" value="HTH_18"/>
    <property type="match status" value="1"/>
</dbReference>
<dbReference type="InterPro" id="IPR020449">
    <property type="entry name" value="Tscrpt_reg_AraC-type_HTH"/>
</dbReference>
<evidence type="ECO:0000256" key="1">
    <source>
        <dbReference type="ARBA" id="ARBA00023015"/>
    </source>
</evidence>
<dbReference type="PRINTS" id="PR00032">
    <property type="entry name" value="HTHARAC"/>
</dbReference>
<dbReference type="GO" id="GO:0003700">
    <property type="term" value="F:DNA-binding transcription factor activity"/>
    <property type="evidence" value="ECO:0007669"/>
    <property type="project" value="InterPro"/>
</dbReference>
<accession>A0A7C8GUE8</accession>